<keyword evidence="9" id="KW-0464">Manganese</keyword>
<dbReference type="Proteomes" id="UP000472267">
    <property type="component" value="Chromosome 6"/>
</dbReference>
<dbReference type="CDD" id="cd09076">
    <property type="entry name" value="L1-EN"/>
    <property type="match status" value="1"/>
</dbReference>
<dbReference type="Ensembl" id="ENSSFAT00005012209.1">
    <property type="protein sequence ID" value="ENSSFAP00005011713.1"/>
    <property type="gene ID" value="ENSSFAG00005006525.1"/>
</dbReference>
<proteinExistence type="inferred from homology"/>
<dbReference type="AlphaFoldDB" id="A0A672FYM4"/>
<dbReference type="GO" id="GO:0003906">
    <property type="term" value="F:DNA-(apurinic or apyrimidinic site) endonuclease activity"/>
    <property type="evidence" value="ECO:0007669"/>
    <property type="project" value="TreeGrafter"/>
</dbReference>
<sequence length="261" mass="30616">MALSLLSLNVRGLRNGTKRKWGCGDIFFSHGSSHSAGVAILFKQLDGKVLDYKSDVKGHWLMVTLEFNDSNYILLNVYGFNNRIKNRKMFSNLGTMIDNWMTQYSTDRVIVTGDFNVVADEWLDRYPSQFRTHSFDPLISDFSESLNLVDIWRKMNPDIKQYTWWNNTSRSQCSTLDFWLISKNLTELSSECNIRRHIHNHTRLILDLLDYNHLISHDSFILFLDFFKAFDTLEHQFLLETLKNLISARTFVTSFICFIKI</sequence>
<dbReference type="PANTHER" id="PTHR22748:SF26">
    <property type="entry name" value="ENDONUCLEASE_EXONUCLEASE_PHOSPHATASE DOMAIN-CONTAINING PROTEIN"/>
    <property type="match status" value="1"/>
</dbReference>
<evidence type="ECO:0000256" key="7">
    <source>
        <dbReference type="ARBA" id="ARBA00022842"/>
    </source>
</evidence>
<evidence type="ECO:0000313" key="13">
    <source>
        <dbReference type="Proteomes" id="UP000472267"/>
    </source>
</evidence>
<dbReference type="InterPro" id="IPR005135">
    <property type="entry name" value="Endo/exonuclease/phosphatase"/>
</dbReference>
<feature type="site" description="Transition state stabilizer" evidence="10">
    <location>
        <position position="116"/>
    </location>
</feature>
<evidence type="ECO:0000313" key="12">
    <source>
        <dbReference type="Ensembl" id="ENSSFAP00005011713.1"/>
    </source>
</evidence>
<dbReference type="EC" id="3.1.11.2" evidence="3"/>
<feature type="site" description="Important for catalytic activity" evidence="10">
    <location>
        <position position="177"/>
    </location>
</feature>
<evidence type="ECO:0000256" key="5">
    <source>
        <dbReference type="ARBA" id="ARBA00022763"/>
    </source>
</evidence>
<name>A0A672FYM4_SALFA</name>
<evidence type="ECO:0000256" key="6">
    <source>
        <dbReference type="ARBA" id="ARBA00022801"/>
    </source>
</evidence>
<dbReference type="PANTHER" id="PTHR22748">
    <property type="entry name" value="AP ENDONUCLEASE"/>
    <property type="match status" value="1"/>
</dbReference>
<dbReference type="Pfam" id="PF03372">
    <property type="entry name" value="Exo_endo_phos"/>
    <property type="match status" value="1"/>
</dbReference>
<feature type="binding site" evidence="9">
    <location>
        <position position="114"/>
    </location>
    <ligand>
        <name>Mg(2+)</name>
        <dbReference type="ChEBI" id="CHEBI:18420"/>
        <label>1</label>
    </ligand>
</feature>
<dbReference type="GO" id="GO:0008311">
    <property type="term" value="F:double-stranded DNA 3'-5' DNA exonuclease activity"/>
    <property type="evidence" value="ECO:0007669"/>
    <property type="project" value="UniProtKB-EC"/>
</dbReference>
<evidence type="ECO:0000256" key="10">
    <source>
        <dbReference type="PIRSR" id="PIRSR604808-3"/>
    </source>
</evidence>
<feature type="binding site" evidence="9">
    <location>
        <position position="116"/>
    </location>
    <ligand>
        <name>Mg(2+)</name>
        <dbReference type="ChEBI" id="CHEBI:18420"/>
        <label>1</label>
    </ligand>
</feature>
<evidence type="ECO:0000256" key="1">
    <source>
        <dbReference type="ARBA" id="ARBA00000493"/>
    </source>
</evidence>
<keyword evidence="13" id="KW-1185">Reference proteome</keyword>
<keyword evidence="5" id="KW-0227">DNA damage</keyword>
<evidence type="ECO:0000256" key="9">
    <source>
        <dbReference type="PIRSR" id="PIRSR604808-2"/>
    </source>
</evidence>
<comment type="cofactor">
    <cofactor evidence="9">
        <name>Mg(2+)</name>
        <dbReference type="ChEBI" id="CHEBI:18420"/>
    </cofactor>
    <cofactor evidence="9">
        <name>Mn(2+)</name>
        <dbReference type="ChEBI" id="CHEBI:29035"/>
    </cofactor>
    <text evidence="9">Probably binds two magnesium or manganese ions per subunit.</text>
</comment>
<dbReference type="GO" id="GO:0046872">
    <property type="term" value="F:metal ion binding"/>
    <property type="evidence" value="ECO:0007669"/>
    <property type="project" value="UniProtKB-KW"/>
</dbReference>
<keyword evidence="6" id="KW-0378">Hydrolase</keyword>
<keyword evidence="7 9" id="KW-0460">Magnesium</keyword>
<dbReference type="InterPro" id="IPR004808">
    <property type="entry name" value="AP_endonuc_1"/>
</dbReference>
<organism evidence="12 13">
    <name type="scientific">Salarias fasciatus</name>
    <name type="common">Jewelled blenny</name>
    <name type="synonym">Blennius fasciatus</name>
    <dbReference type="NCBI Taxonomy" id="181472"/>
    <lineage>
        <taxon>Eukaryota</taxon>
        <taxon>Metazoa</taxon>
        <taxon>Chordata</taxon>
        <taxon>Craniata</taxon>
        <taxon>Vertebrata</taxon>
        <taxon>Euteleostomi</taxon>
        <taxon>Actinopterygii</taxon>
        <taxon>Neopterygii</taxon>
        <taxon>Teleostei</taxon>
        <taxon>Neoteleostei</taxon>
        <taxon>Acanthomorphata</taxon>
        <taxon>Ovalentaria</taxon>
        <taxon>Blenniimorphae</taxon>
        <taxon>Blenniiformes</taxon>
        <taxon>Blennioidei</taxon>
        <taxon>Blenniidae</taxon>
        <taxon>Salariinae</taxon>
        <taxon>Salarias</taxon>
    </lineage>
</organism>
<dbReference type="GO" id="GO:0008081">
    <property type="term" value="F:phosphoric diester hydrolase activity"/>
    <property type="evidence" value="ECO:0007669"/>
    <property type="project" value="TreeGrafter"/>
</dbReference>
<evidence type="ECO:0000256" key="4">
    <source>
        <dbReference type="ARBA" id="ARBA00022723"/>
    </source>
</evidence>
<reference evidence="12" key="3">
    <citation type="submission" date="2025-09" db="UniProtKB">
        <authorList>
            <consortium name="Ensembl"/>
        </authorList>
    </citation>
    <scope>IDENTIFICATION</scope>
</reference>
<dbReference type="SUPFAM" id="SSF56219">
    <property type="entry name" value="DNase I-like"/>
    <property type="match status" value="1"/>
</dbReference>
<dbReference type="OMA" id="YFCHGSS"/>
<evidence type="ECO:0000256" key="2">
    <source>
        <dbReference type="ARBA" id="ARBA00007092"/>
    </source>
</evidence>
<keyword evidence="8" id="KW-0234">DNA repair</keyword>
<accession>A0A672FYM4</accession>
<dbReference type="InterPro" id="IPR036691">
    <property type="entry name" value="Endo/exonu/phosph_ase_sf"/>
</dbReference>
<dbReference type="InParanoid" id="A0A672FYM4"/>
<dbReference type="GO" id="GO:0005634">
    <property type="term" value="C:nucleus"/>
    <property type="evidence" value="ECO:0007669"/>
    <property type="project" value="TreeGrafter"/>
</dbReference>
<dbReference type="GO" id="GO:0006284">
    <property type="term" value="P:base-excision repair"/>
    <property type="evidence" value="ECO:0007669"/>
    <property type="project" value="TreeGrafter"/>
</dbReference>
<evidence type="ECO:0000256" key="8">
    <source>
        <dbReference type="ARBA" id="ARBA00023204"/>
    </source>
</evidence>
<protein>
    <recommendedName>
        <fullName evidence="3">exodeoxyribonuclease III</fullName>
        <ecNumber evidence="3">3.1.11.2</ecNumber>
    </recommendedName>
</protein>
<evidence type="ECO:0000259" key="11">
    <source>
        <dbReference type="Pfam" id="PF03372"/>
    </source>
</evidence>
<comment type="similarity">
    <text evidence="2">Belongs to the DNA repair enzymes AP/ExoA family.</text>
</comment>
<reference evidence="12" key="1">
    <citation type="submission" date="2019-06" db="EMBL/GenBank/DDBJ databases">
        <authorList>
            <consortium name="Wellcome Sanger Institute Data Sharing"/>
        </authorList>
    </citation>
    <scope>NUCLEOTIDE SEQUENCE [LARGE SCALE GENOMIC DNA]</scope>
</reference>
<comment type="catalytic activity">
    <reaction evidence="1">
        <text>Exonucleolytic cleavage in the 3'- to 5'-direction to yield nucleoside 5'-phosphates.</text>
        <dbReference type="EC" id="3.1.11.2"/>
    </reaction>
</comment>
<feature type="domain" description="Endonuclease/exonuclease/phosphatase" evidence="11">
    <location>
        <begin position="98"/>
        <end position="195"/>
    </location>
</feature>
<dbReference type="Gene3D" id="3.60.10.10">
    <property type="entry name" value="Endonuclease/exonuclease/phosphatase"/>
    <property type="match status" value="1"/>
</dbReference>
<keyword evidence="4 9" id="KW-0479">Metal-binding</keyword>
<reference evidence="12" key="2">
    <citation type="submission" date="2025-08" db="UniProtKB">
        <authorList>
            <consortium name="Ensembl"/>
        </authorList>
    </citation>
    <scope>IDENTIFICATION</scope>
</reference>
<evidence type="ECO:0000256" key="3">
    <source>
        <dbReference type="ARBA" id="ARBA00012115"/>
    </source>
</evidence>